<dbReference type="GO" id="GO:0042128">
    <property type="term" value="P:nitrate assimilation"/>
    <property type="evidence" value="ECO:0007669"/>
    <property type="project" value="UniProtKB-KW"/>
</dbReference>
<dbReference type="CDD" id="cd03529">
    <property type="entry name" value="Rieske_NirD"/>
    <property type="match status" value="1"/>
</dbReference>
<evidence type="ECO:0000256" key="2">
    <source>
        <dbReference type="ARBA" id="ARBA00023063"/>
    </source>
</evidence>
<accession>A0A1G8XM87</accession>
<keyword evidence="2" id="KW-0534">Nitrate assimilation</keyword>
<dbReference type="SUPFAM" id="SSF50022">
    <property type="entry name" value="ISP domain"/>
    <property type="match status" value="1"/>
</dbReference>
<evidence type="ECO:0000259" key="3">
    <source>
        <dbReference type="Pfam" id="PF13806"/>
    </source>
</evidence>
<evidence type="ECO:0000256" key="1">
    <source>
        <dbReference type="ARBA" id="ARBA00023002"/>
    </source>
</evidence>
<protein>
    <submittedName>
        <fullName evidence="4">Nitrite reductase (NADH) small subunit</fullName>
    </submittedName>
</protein>
<dbReference type="InterPro" id="IPR017881">
    <property type="entry name" value="NirD"/>
</dbReference>
<dbReference type="PANTHER" id="PTHR40562">
    <property type="match status" value="1"/>
</dbReference>
<dbReference type="OrthoDB" id="516687at2"/>
<dbReference type="Pfam" id="PF13806">
    <property type="entry name" value="Rieske_2"/>
    <property type="match status" value="1"/>
</dbReference>
<dbReference type="EMBL" id="FNFH01000002">
    <property type="protein sequence ID" value="SDJ91658.1"/>
    <property type="molecule type" value="Genomic_DNA"/>
</dbReference>
<dbReference type="Proteomes" id="UP000199305">
    <property type="component" value="Unassembled WGS sequence"/>
</dbReference>
<dbReference type="RefSeq" id="WP_091509894.1">
    <property type="nucleotide sequence ID" value="NZ_FNFH01000002.1"/>
</dbReference>
<dbReference type="GO" id="GO:0051537">
    <property type="term" value="F:2 iron, 2 sulfur cluster binding"/>
    <property type="evidence" value="ECO:0007669"/>
    <property type="project" value="InterPro"/>
</dbReference>
<keyword evidence="5" id="KW-1185">Reference proteome</keyword>
<dbReference type="GO" id="GO:0008942">
    <property type="term" value="F:nitrite reductase [NAD(P)H] activity"/>
    <property type="evidence" value="ECO:0007669"/>
    <property type="project" value="InterPro"/>
</dbReference>
<dbReference type="AlphaFoldDB" id="A0A1G8XM87"/>
<dbReference type="PROSITE" id="PS51300">
    <property type="entry name" value="NIRD"/>
    <property type="match status" value="1"/>
</dbReference>
<reference evidence="5" key="1">
    <citation type="submission" date="2016-10" db="EMBL/GenBank/DDBJ databases">
        <authorList>
            <person name="Varghese N."/>
            <person name="Submissions S."/>
        </authorList>
    </citation>
    <scope>NUCLEOTIDE SEQUENCE [LARGE SCALE GENOMIC DNA]</scope>
    <source>
        <strain evidence="5">CGMCC 1.10658</strain>
    </source>
</reference>
<keyword evidence="1" id="KW-0560">Oxidoreductase</keyword>
<gene>
    <name evidence="4" type="ORF">SAMN05216212_1159</name>
</gene>
<proteinExistence type="predicted"/>
<evidence type="ECO:0000313" key="4">
    <source>
        <dbReference type="EMBL" id="SDJ91658.1"/>
    </source>
</evidence>
<dbReference type="InterPro" id="IPR036922">
    <property type="entry name" value="Rieske_2Fe-2S_sf"/>
</dbReference>
<name>A0A1G8XM87_9GAMM</name>
<evidence type="ECO:0000313" key="5">
    <source>
        <dbReference type="Proteomes" id="UP000199305"/>
    </source>
</evidence>
<dbReference type="InterPro" id="IPR012748">
    <property type="entry name" value="Rieske-like_NirD"/>
</dbReference>
<feature type="domain" description="Rieske-like [2Fe-2S]" evidence="3">
    <location>
        <begin position="11"/>
        <end position="124"/>
    </location>
</feature>
<dbReference type="Gene3D" id="2.102.10.10">
    <property type="entry name" value="Rieske [2Fe-2S] iron-sulphur domain"/>
    <property type="match status" value="1"/>
</dbReference>
<dbReference type="PANTHER" id="PTHR40562:SF1">
    <property type="entry name" value="NITRITE REDUCTASE (NADH) SMALL SUBUNIT"/>
    <property type="match status" value="1"/>
</dbReference>
<dbReference type="STRING" id="658219.SAMN05216212_1159"/>
<dbReference type="NCBIfam" id="TIGR02378">
    <property type="entry name" value="nirD_assim_sml"/>
    <property type="match status" value="1"/>
</dbReference>
<sequence length="131" mass="13958">MNQVAINPAPWQPVCQRSDLVANSGVCALMGDPSATGPLAGRRSIALFFIPHATPQFYAIDNWDPIAGAGVIARGLVAEIDGELTVASPLYKHHFRLRDGACLEDSNVCLRTYPVALDGDCVSVALAPDRQ</sequence>
<organism evidence="4 5">
    <name type="scientific">Microbulbifer yueqingensis</name>
    <dbReference type="NCBI Taxonomy" id="658219"/>
    <lineage>
        <taxon>Bacteria</taxon>
        <taxon>Pseudomonadati</taxon>
        <taxon>Pseudomonadota</taxon>
        <taxon>Gammaproteobacteria</taxon>
        <taxon>Cellvibrionales</taxon>
        <taxon>Microbulbiferaceae</taxon>
        <taxon>Microbulbifer</taxon>
    </lineage>
</organism>